<dbReference type="Proteomes" id="UP000000851">
    <property type="component" value="Chromosome"/>
</dbReference>
<keyword evidence="5" id="KW-1185">Reference proteome</keyword>
<evidence type="ECO:0000313" key="4">
    <source>
        <dbReference type="EMBL" id="ACU69473.1"/>
    </source>
</evidence>
<dbReference type="Pfam" id="PF04820">
    <property type="entry name" value="Trp_halogenase"/>
    <property type="match status" value="2"/>
</dbReference>
<evidence type="ECO:0000256" key="3">
    <source>
        <dbReference type="ARBA" id="ARBA00038396"/>
    </source>
</evidence>
<dbReference type="KEGG" id="cai:Caci_0530"/>
<dbReference type="eggNOG" id="COG0644">
    <property type="taxonomic scope" value="Bacteria"/>
</dbReference>
<gene>
    <name evidence="4" type="ordered locus">Caci_0530</name>
</gene>
<dbReference type="PRINTS" id="PR00420">
    <property type="entry name" value="RNGMNOXGNASE"/>
</dbReference>
<protein>
    <submittedName>
        <fullName evidence="4">Tryptophan halogenase</fullName>
    </submittedName>
</protein>
<dbReference type="EMBL" id="CP001700">
    <property type="protein sequence ID" value="ACU69473.1"/>
    <property type="molecule type" value="Genomic_DNA"/>
</dbReference>
<dbReference type="InterPro" id="IPR036188">
    <property type="entry name" value="FAD/NAD-bd_sf"/>
</dbReference>
<evidence type="ECO:0000313" key="5">
    <source>
        <dbReference type="Proteomes" id="UP000000851"/>
    </source>
</evidence>
<dbReference type="Gene3D" id="3.50.50.60">
    <property type="entry name" value="FAD/NAD(P)-binding domain"/>
    <property type="match status" value="1"/>
</dbReference>
<dbReference type="HOGENOM" id="CLU_024648_4_0_11"/>
<dbReference type="GO" id="GO:0004497">
    <property type="term" value="F:monooxygenase activity"/>
    <property type="evidence" value="ECO:0007669"/>
    <property type="project" value="UniProtKB-KW"/>
</dbReference>
<dbReference type="PANTHER" id="PTHR43747:SF5">
    <property type="entry name" value="FAD-BINDING DOMAIN-CONTAINING PROTEIN"/>
    <property type="match status" value="1"/>
</dbReference>
<name>C7PXC2_CATAD</name>
<organism evidence="4 5">
    <name type="scientific">Catenulispora acidiphila (strain DSM 44928 / JCM 14897 / NBRC 102108 / NRRL B-24433 / ID139908)</name>
    <dbReference type="NCBI Taxonomy" id="479433"/>
    <lineage>
        <taxon>Bacteria</taxon>
        <taxon>Bacillati</taxon>
        <taxon>Actinomycetota</taxon>
        <taxon>Actinomycetes</taxon>
        <taxon>Catenulisporales</taxon>
        <taxon>Catenulisporaceae</taxon>
        <taxon>Catenulispora</taxon>
    </lineage>
</organism>
<sequence length="491" mass="54201">MTEQNTVKTANDVDNPDNAEKTRVLVIGGGPGGSTAATLLARQGIEVTLLESAIFPRYHIGESILPSVLPVLDLLGVREEVDNHGFVRKDGAYFEWGPENWDLNFDHLSGASRHSYQVIRSEFDHMLLKNAQAKGVDVREGVKVTEILFHGDRPVAARWSASDNSGAAGTIAFDFLVDASGRAGVMATKYLKNRRYHEAFKNVAVWSYWRDVKPLEVGPKGAIAVCSVPYGWFWAIPLHDGTTSIGLVAKRTTFSDERERLGSIEAVYADAMTQAPRILEMTQGANKIEGYKVEQDYSYVSERKSGPGYVLVGDAAAFLDPLLSTGVHLSTFSALLAAASVSAVLDGELAEQEAVDFYERAYHQAYERLLVVVSFFYNSYNRQTQFFEADKLTRRERHMLNLYESFLHIVTGIEDLDDSIDGGEALEEVAQQIATQKKIDAGHNEAMNSLPDSPRQAVGGLYLELEPRLRIRRTSEAPAGPEPVREARAGL</sequence>
<dbReference type="InterPro" id="IPR006905">
    <property type="entry name" value="Flavin_halogenase"/>
</dbReference>
<proteinExistence type="inferred from homology"/>
<dbReference type="STRING" id="479433.Caci_0530"/>
<dbReference type="RefSeq" id="WP_012784768.1">
    <property type="nucleotide sequence ID" value="NC_013131.1"/>
</dbReference>
<dbReference type="InterPro" id="IPR050816">
    <property type="entry name" value="Flavin-dep_Halogenase_NPB"/>
</dbReference>
<keyword evidence="2" id="KW-0503">Monooxygenase</keyword>
<dbReference type="InParanoid" id="C7PXC2"/>
<keyword evidence="1" id="KW-0560">Oxidoreductase</keyword>
<comment type="similarity">
    <text evidence="3">Belongs to the flavin-dependent halogenase family. Bacterial tryptophan halogenase subfamily.</text>
</comment>
<evidence type="ECO:0000256" key="1">
    <source>
        <dbReference type="ARBA" id="ARBA00023002"/>
    </source>
</evidence>
<dbReference type="SUPFAM" id="SSF51905">
    <property type="entry name" value="FAD/NAD(P)-binding domain"/>
    <property type="match status" value="1"/>
</dbReference>
<dbReference type="PANTHER" id="PTHR43747">
    <property type="entry name" value="FAD-BINDING PROTEIN"/>
    <property type="match status" value="1"/>
</dbReference>
<dbReference type="AlphaFoldDB" id="C7PXC2"/>
<accession>C7PXC2</accession>
<evidence type="ECO:0000256" key="2">
    <source>
        <dbReference type="ARBA" id="ARBA00023033"/>
    </source>
</evidence>
<reference evidence="4 5" key="1">
    <citation type="journal article" date="2009" name="Stand. Genomic Sci.">
        <title>Complete genome sequence of Catenulispora acidiphila type strain (ID 139908).</title>
        <authorList>
            <person name="Copeland A."/>
            <person name="Lapidus A."/>
            <person name="Glavina Del Rio T."/>
            <person name="Nolan M."/>
            <person name="Lucas S."/>
            <person name="Chen F."/>
            <person name="Tice H."/>
            <person name="Cheng J.F."/>
            <person name="Bruce D."/>
            <person name="Goodwin L."/>
            <person name="Pitluck S."/>
            <person name="Mikhailova N."/>
            <person name="Pati A."/>
            <person name="Ivanova N."/>
            <person name="Mavromatis K."/>
            <person name="Chen A."/>
            <person name="Palaniappan K."/>
            <person name="Chain P."/>
            <person name="Land M."/>
            <person name="Hauser L."/>
            <person name="Chang Y.J."/>
            <person name="Jeffries C.D."/>
            <person name="Chertkov O."/>
            <person name="Brettin T."/>
            <person name="Detter J.C."/>
            <person name="Han C."/>
            <person name="Ali Z."/>
            <person name="Tindall B.J."/>
            <person name="Goker M."/>
            <person name="Bristow J."/>
            <person name="Eisen J.A."/>
            <person name="Markowitz V."/>
            <person name="Hugenholtz P."/>
            <person name="Kyrpides N.C."/>
            <person name="Klenk H.P."/>
        </authorList>
    </citation>
    <scope>NUCLEOTIDE SEQUENCE [LARGE SCALE GENOMIC DNA]</scope>
    <source>
        <strain evidence="5">DSM 44928 / JCM 14897 / NBRC 102108 / NRRL B-24433 / ID139908</strain>
    </source>
</reference>
<dbReference type="OrthoDB" id="103324at2"/>